<accession>A0AAI8VRZ5</accession>
<protein>
    <submittedName>
        <fullName evidence="1">Uu.00g058680.m01.CDS01</fullName>
    </submittedName>
</protein>
<proteinExistence type="predicted"/>
<comment type="caution">
    <text evidence="1">The sequence shown here is derived from an EMBL/GenBank/DDBJ whole genome shotgun (WGS) entry which is preliminary data.</text>
</comment>
<evidence type="ECO:0000313" key="1">
    <source>
        <dbReference type="EMBL" id="CAJ2509968.1"/>
    </source>
</evidence>
<evidence type="ECO:0000313" key="2">
    <source>
        <dbReference type="Proteomes" id="UP001295740"/>
    </source>
</evidence>
<organism evidence="1 2">
    <name type="scientific">Anthostomella pinea</name>
    <dbReference type="NCBI Taxonomy" id="933095"/>
    <lineage>
        <taxon>Eukaryota</taxon>
        <taxon>Fungi</taxon>
        <taxon>Dikarya</taxon>
        <taxon>Ascomycota</taxon>
        <taxon>Pezizomycotina</taxon>
        <taxon>Sordariomycetes</taxon>
        <taxon>Xylariomycetidae</taxon>
        <taxon>Xylariales</taxon>
        <taxon>Xylariaceae</taxon>
        <taxon>Anthostomella</taxon>
    </lineage>
</organism>
<reference evidence="1" key="1">
    <citation type="submission" date="2023-10" db="EMBL/GenBank/DDBJ databases">
        <authorList>
            <person name="Hackl T."/>
        </authorList>
    </citation>
    <scope>NUCLEOTIDE SEQUENCE</scope>
</reference>
<dbReference type="AlphaFoldDB" id="A0AAI8VRZ5"/>
<sequence length="125" mass="13630">MRMTPNDEAVFDSTRNARDFSRISTLQSFHPLRKALDDDAEVDDSLCIPVGTSGSLPEAAHSGGRCAVLVPLGIGEDLFWQGVSLVVVLKRLKEQCVHDLRGQGFDLSLKLFQGLLPPCFRSSSA</sequence>
<dbReference type="EMBL" id="CAUWAG010000013">
    <property type="protein sequence ID" value="CAJ2509968.1"/>
    <property type="molecule type" value="Genomic_DNA"/>
</dbReference>
<dbReference type="Proteomes" id="UP001295740">
    <property type="component" value="Unassembled WGS sequence"/>
</dbReference>
<keyword evidence="2" id="KW-1185">Reference proteome</keyword>
<gene>
    <name evidence="1" type="ORF">KHLLAP_LOCUS10436</name>
</gene>
<name>A0AAI8VRZ5_9PEZI</name>